<dbReference type="EMBL" id="UYJE01000680">
    <property type="protein sequence ID" value="VDH95285.1"/>
    <property type="molecule type" value="Genomic_DNA"/>
</dbReference>
<name>A0A8B6BUL4_MYTGA</name>
<dbReference type="AlphaFoldDB" id="A0A8B6BUL4"/>
<comment type="caution">
    <text evidence="1">The sequence shown here is derived from an EMBL/GenBank/DDBJ whole genome shotgun (WGS) entry which is preliminary data.</text>
</comment>
<accession>A0A8B6BUL4</accession>
<keyword evidence="2" id="KW-1185">Reference proteome</keyword>
<proteinExistence type="predicted"/>
<gene>
    <name evidence="1" type="ORF">MGAL_10B023616</name>
</gene>
<evidence type="ECO:0000313" key="1">
    <source>
        <dbReference type="EMBL" id="VDH95285.1"/>
    </source>
</evidence>
<organism evidence="1 2">
    <name type="scientific">Mytilus galloprovincialis</name>
    <name type="common">Mediterranean mussel</name>
    <dbReference type="NCBI Taxonomy" id="29158"/>
    <lineage>
        <taxon>Eukaryota</taxon>
        <taxon>Metazoa</taxon>
        <taxon>Spiralia</taxon>
        <taxon>Lophotrochozoa</taxon>
        <taxon>Mollusca</taxon>
        <taxon>Bivalvia</taxon>
        <taxon>Autobranchia</taxon>
        <taxon>Pteriomorphia</taxon>
        <taxon>Mytilida</taxon>
        <taxon>Mytiloidea</taxon>
        <taxon>Mytilidae</taxon>
        <taxon>Mytilinae</taxon>
        <taxon>Mytilus</taxon>
    </lineage>
</organism>
<sequence>MEDNTCTGRHDLGMTHFQQWSMATQKEKSSIVQSEILVRVEEEQRRTKARSLMLREGRKDQQHQMRADIGKKRVFSVYVQITLRLDIVVWSQKPKIILAVEPTGPLEERRGEAYQRKKKTYAELITTF</sequence>
<reference evidence="1" key="1">
    <citation type="submission" date="2018-11" db="EMBL/GenBank/DDBJ databases">
        <authorList>
            <person name="Alioto T."/>
            <person name="Alioto T."/>
        </authorList>
    </citation>
    <scope>NUCLEOTIDE SEQUENCE</scope>
</reference>
<dbReference type="Proteomes" id="UP000596742">
    <property type="component" value="Unassembled WGS sequence"/>
</dbReference>
<protein>
    <submittedName>
        <fullName evidence="1">Uncharacterized protein</fullName>
    </submittedName>
</protein>
<evidence type="ECO:0000313" key="2">
    <source>
        <dbReference type="Proteomes" id="UP000596742"/>
    </source>
</evidence>